<dbReference type="PROSITE" id="PS50097">
    <property type="entry name" value="BTB"/>
    <property type="match status" value="1"/>
</dbReference>
<dbReference type="SUPFAM" id="SSF54695">
    <property type="entry name" value="POZ domain"/>
    <property type="match status" value="1"/>
</dbReference>
<dbReference type="Gene3D" id="3.30.710.10">
    <property type="entry name" value="Potassium Channel Kv1.1, Chain A"/>
    <property type="match status" value="1"/>
</dbReference>
<protein>
    <recommendedName>
        <fullName evidence="1">BTB domain-containing protein</fullName>
    </recommendedName>
</protein>
<evidence type="ECO:0000259" key="1">
    <source>
        <dbReference type="PROSITE" id="PS50097"/>
    </source>
</evidence>
<dbReference type="InterPro" id="IPR000210">
    <property type="entry name" value="BTB/POZ_dom"/>
</dbReference>
<dbReference type="InParanoid" id="A0A0C3CNI4"/>
<keyword evidence="3" id="KW-1185">Reference proteome</keyword>
<dbReference type="Proteomes" id="UP000054166">
    <property type="component" value="Unassembled WGS sequence"/>
</dbReference>
<reference evidence="3" key="2">
    <citation type="submission" date="2015-01" db="EMBL/GenBank/DDBJ databases">
        <title>Evolutionary Origins and Diversification of the Mycorrhizal Mutualists.</title>
        <authorList>
            <consortium name="DOE Joint Genome Institute"/>
            <consortium name="Mycorrhizal Genomics Consortium"/>
            <person name="Kohler A."/>
            <person name="Kuo A."/>
            <person name="Nagy L.G."/>
            <person name="Floudas D."/>
            <person name="Copeland A."/>
            <person name="Barry K.W."/>
            <person name="Cichocki N."/>
            <person name="Veneault-Fourrey C."/>
            <person name="LaButti K."/>
            <person name="Lindquist E.A."/>
            <person name="Lipzen A."/>
            <person name="Lundell T."/>
            <person name="Morin E."/>
            <person name="Murat C."/>
            <person name="Riley R."/>
            <person name="Ohm R."/>
            <person name="Sun H."/>
            <person name="Tunlid A."/>
            <person name="Henrissat B."/>
            <person name="Grigoriev I.V."/>
            <person name="Hibbett D.S."/>
            <person name="Martin F."/>
        </authorList>
    </citation>
    <scope>NUCLEOTIDE SEQUENCE [LARGE SCALE GENOMIC DNA]</scope>
    <source>
        <strain evidence="3">F 1598</strain>
    </source>
</reference>
<evidence type="ECO:0000313" key="3">
    <source>
        <dbReference type="Proteomes" id="UP000054166"/>
    </source>
</evidence>
<evidence type="ECO:0000313" key="2">
    <source>
        <dbReference type="EMBL" id="KIM91287.1"/>
    </source>
</evidence>
<accession>A0A0C3CNI4</accession>
<feature type="domain" description="BTB" evidence="1">
    <location>
        <begin position="26"/>
        <end position="84"/>
    </location>
</feature>
<dbReference type="EMBL" id="KN832971">
    <property type="protein sequence ID" value="KIM91287.1"/>
    <property type="molecule type" value="Genomic_DNA"/>
</dbReference>
<organism evidence="2 3">
    <name type="scientific">Piloderma croceum (strain F 1598)</name>
    <dbReference type="NCBI Taxonomy" id="765440"/>
    <lineage>
        <taxon>Eukaryota</taxon>
        <taxon>Fungi</taxon>
        <taxon>Dikarya</taxon>
        <taxon>Basidiomycota</taxon>
        <taxon>Agaricomycotina</taxon>
        <taxon>Agaricomycetes</taxon>
        <taxon>Agaricomycetidae</taxon>
        <taxon>Atheliales</taxon>
        <taxon>Atheliaceae</taxon>
        <taxon>Piloderma</taxon>
    </lineage>
</organism>
<dbReference type="Pfam" id="PF00651">
    <property type="entry name" value="BTB"/>
    <property type="match status" value="1"/>
</dbReference>
<reference evidence="2 3" key="1">
    <citation type="submission" date="2014-04" db="EMBL/GenBank/DDBJ databases">
        <authorList>
            <consortium name="DOE Joint Genome Institute"/>
            <person name="Kuo A."/>
            <person name="Tarkka M."/>
            <person name="Buscot F."/>
            <person name="Kohler A."/>
            <person name="Nagy L.G."/>
            <person name="Floudas D."/>
            <person name="Copeland A."/>
            <person name="Barry K.W."/>
            <person name="Cichocki N."/>
            <person name="Veneault-Fourrey C."/>
            <person name="LaButti K."/>
            <person name="Lindquist E.A."/>
            <person name="Lipzen A."/>
            <person name="Lundell T."/>
            <person name="Morin E."/>
            <person name="Murat C."/>
            <person name="Sun H."/>
            <person name="Tunlid A."/>
            <person name="Henrissat B."/>
            <person name="Grigoriev I.V."/>
            <person name="Hibbett D.S."/>
            <person name="Martin F."/>
            <person name="Nordberg H.P."/>
            <person name="Cantor M.N."/>
            <person name="Hua S.X."/>
        </authorList>
    </citation>
    <scope>NUCLEOTIDE SEQUENCE [LARGE SCALE GENOMIC DNA]</scope>
    <source>
        <strain evidence="2 3">F 1598</strain>
    </source>
</reference>
<proteinExistence type="predicted"/>
<dbReference type="OrthoDB" id="3266199at2759"/>
<gene>
    <name evidence="2" type="ORF">PILCRDRAFT_810542</name>
</gene>
<sequence>MEPETTVTFNDDTAQSYDPLFASSDGDFVLRSSDGKQFRIHAFTLRTASEFFRTMLSLPQGSEVNDSIALDEPSNVIGPLLRMISGMEIPKWESYDEIEGVLEAAHKYDMAGPISVMRVILISPRFLAEPLRLYVMAIRFDWPEEAKLAAEQSLALSIHDTKYLSLLEQIPSRPLLKLLDLHRKRKDGFRNLIHDLDRFIPGNRDPSYCSKCSEMVDNSPWRRLKSVMISEMDMRPMGDTLIGTVLEERPEASACWEAKCKQCSEFLYERAVTLRELSISLDLLPTSV</sequence>
<dbReference type="AlphaFoldDB" id="A0A0C3CNI4"/>
<name>A0A0C3CNI4_PILCF</name>
<dbReference type="InterPro" id="IPR011333">
    <property type="entry name" value="SKP1/BTB/POZ_sf"/>
</dbReference>
<dbReference type="HOGENOM" id="CLU_052397_2_1_1"/>